<evidence type="ECO:0000259" key="1">
    <source>
        <dbReference type="Pfam" id="PF06983"/>
    </source>
</evidence>
<dbReference type="Pfam" id="PF06983">
    <property type="entry name" value="3-dmu-9_3-mt"/>
    <property type="match status" value="1"/>
</dbReference>
<comment type="caution">
    <text evidence="2">The sequence shown here is derived from an EMBL/GenBank/DDBJ whole genome shotgun (WGS) entry which is preliminary data.</text>
</comment>
<organism evidence="2 3">
    <name type="scientific">Gaetbulibacter jejuensis</name>
    <dbReference type="NCBI Taxonomy" id="584607"/>
    <lineage>
        <taxon>Bacteria</taxon>
        <taxon>Pseudomonadati</taxon>
        <taxon>Bacteroidota</taxon>
        <taxon>Flavobacteriia</taxon>
        <taxon>Flavobacteriales</taxon>
        <taxon>Flavobacteriaceae</taxon>
        <taxon>Gaetbulibacter</taxon>
    </lineage>
</organism>
<accession>A0ABN1JTV9</accession>
<dbReference type="PROSITE" id="PS51257">
    <property type="entry name" value="PROKAR_LIPOPROTEIN"/>
    <property type="match status" value="1"/>
</dbReference>
<gene>
    <name evidence="2" type="ORF">GCM10009431_23070</name>
</gene>
<evidence type="ECO:0000313" key="3">
    <source>
        <dbReference type="Proteomes" id="UP001500736"/>
    </source>
</evidence>
<dbReference type="Gene3D" id="3.30.720.100">
    <property type="match status" value="1"/>
</dbReference>
<name>A0ABN1JTV9_9FLAO</name>
<dbReference type="Gene3D" id="3.30.720.110">
    <property type="match status" value="1"/>
</dbReference>
<dbReference type="InterPro" id="IPR028973">
    <property type="entry name" value="PhnB-like"/>
</dbReference>
<protein>
    <recommendedName>
        <fullName evidence="1">PhnB-like domain-containing protein</fullName>
    </recommendedName>
</protein>
<dbReference type="InterPro" id="IPR029068">
    <property type="entry name" value="Glyas_Bleomycin-R_OHBP_Dase"/>
</dbReference>
<dbReference type="PANTHER" id="PTHR33990">
    <property type="entry name" value="PROTEIN YJDN-RELATED"/>
    <property type="match status" value="1"/>
</dbReference>
<reference evidence="2 3" key="1">
    <citation type="journal article" date="2019" name="Int. J. Syst. Evol. Microbiol.">
        <title>The Global Catalogue of Microorganisms (GCM) 10K type strain sequencing project: providing services to taxonomists for standard genome sequencing and annotation.</title>
        <authorList>
            <consortium name="The Broad Institute Genomics Platform"/>
            <consortium name="The Broad Institute Genome Sequencing Center for Infectious Disease"/>
            <person name="Wu L."/>
            <person name="Ma J."/>
        </authorList>
    </citation>
    <scope>NUCLEOTIDE SEQUENCE [LARGE SCALE GENOMIC DNA]</scope>
    <source>
        <strain evidence="2 3">JCM 15976</strain>
    </source>
</reference>
<dbReference type="RefSeq" id="WP_131507079.1">
    <property type="nucleotide sequence ID" value="NZ_BAAAGF010000003.1"/>
</dbReference>
<dbReference type="Proteomes" id="UP001500736">
    <property type="component" value="Unassembled WGS sequence"/>
</dbReference>
<dbReference type="SUPFAM" id="SSF54593">
    <property type="entry name" value="Glyoxalase/Bleomycin resistance protein/Dihydroxybiphenyl dioxygenase"/>
    <property type="match status" value="1"/>
</dbReference>
<proteinExistence type="predicted"/>
<keyword evidence="3" id="KW-1185">Reference proteome</keyword>
<dbReference type="PANTHER" id="PTHR33990:SF4">
    <property type="entry name" value="PHNB-LIKE DOMAIN-CONTAINING PROTEIN"/>
    <property type="match status" value="1"/>
</dbReference>
<evidence type="ECO:0000313" key="2">
    <source>
        <dbReference type="EMBL" id="GAA0746587.1"/>
    </source>
</evidence>
<dbReference type="CDD" id="cd06588">
    <property type="entry name" value="PhnB_like"/>
    <property type="match status" value="1"/>
</dbReference>
<feature type="domain" description="PhnB-like" evidence="1">
    <location>
        <begin position="54"/>
        <end position="179"/>
    </location>
</feature>
<sequence length="182" mass="20718">MNKFTLLLLVFTLTLSCSNNEKTSKTQEELSQLQTELDSIKQLYKDNIKTTTNQIATFLTFQKGDAEQAMNFYITLFDNSKIEDVKRWGKDAPGQEGTIMHATFSLNGKQFMCSDSPAIHDWGFTPAVSNFVECKDNSELEELFTKLSENGTVMMPLNNYGFSQKFGFVEDQFGVSWQLNLK</sequence>
<dbReference type="EMBL" id="BAAAGF010000003">
    <property type="protein sequence ID" value="GAA0746587.1"/>
    <property type="molecule type" value="Genomic_DNA"/>
</dbReference>